<feature type="domain" description="Alpha/beta hydrolase fold-3" evidence="3">
    <location>
        <begin position="78"/>
        <end position="277"/>
    </location>
</feature>
<evidence type="ECO:0000313" key="5">
    <source>
        <dbReference type="Proteomes" id="UP000800040"/>
    </source>
</evidence>
<dbReference type="PANTHER" id="PTHR48081:SF8">
    <property type="entry name" value="ALPHA_BETA HYDROLASE FOLD-3 DOMAIN-CONTAINING PROTEIN-RELATED"/>
    <property type="match status" value="1"/>
</dbReference>
<dbReference type="EMBL" id="ML975462">
    <property type="protein sequence ID" value="KAF1829161.1"/>
    <property type="molecule type" value="Genomic_DNA"/>
</dbReference>
<evidence type="ECO:0000256" key="2">
    <source>
        <dbReference type="SAM" id="MobiDB-lite"/>
    </source>
</evidence>
<dbReference type="InterPro" id="IPR050300">
    <property type="entry name" value="GDXG_lipolytic_enzyme"/>
</dbReference>
<dbReference type="AlphaFoldDB" id="A0A6A5JYC7"/>
<protein>
    <submittedName>
        <fullName evidence="4">Alpha/beta-hydrolase</fullName>
    </submittedName>
</protein>
<reference evidence="4" key="1">
    <citation type="submission" date="2020-01" db="EMBL/GenBank/DDBJ databases">
        <authorList>
            <consortium name="DOE Joint Genome Institute"/>
            <person name="Haridas S."/>
            <person name="Albert R."/>
            <person name="Binder M."/>
            <person name="Bloem J."/>
            <person name="Labutti K."/>
            <person name="Salamov A."/>
            <person name="Andreopoulos B."/>
            <person name="Baker S.E."/>
            <person name="Barry K."/>
            <person name="Bills G."/>
            <person name="Bluhm B.H."/>
            <person name="Cannon C."/>
            <person name="Castanera R."/>
            <person name="Culley D.E."/>
            <person name="Daum C."/>
            <person name="Ezra D."/>
            <person name="Gonzalez J.B."/>
            <person name="Henrissat B."/>
            <person name="Kuo A."/>
            <person name="Liang C."/>
            <person name="Lipzen A."/>
            <person name="Lutzoni F."/>
            <person name="Magnuson J."/>
            <person name="Mondo S."/>
            <person name="Nolan M."/>
            <person name="Ohm R."/>
            <person name="Pangilinan J."/>
            <person name="Park H.-J."/>
            <person name="Ramirez L."/>
            <person name="Alfaro M."/>
            <person name="Sun H."/>
            <person name="Tritt A."/>
            <person name="Yoshinaga Y."/>
            <person name="Zwiers L.-H."/>
            <person name="Turgeon B.G."/>
            <person name="Goodwin S.B."/>
            <person name="Spatafora J.W."/>
            <person name="Crous P.W."/>
            <person name="Grigoriev I.V."/>
        </authorList>
    </citation>
    <scope>NUCLEOTIDE SEQUENCE</scope>
    <source>
        <strain evidence="4">P77</strain>
    </source>
</reference>
<accession>A0A6A5JYC7</accession>
<evidence type="ECO:0000259" key="3">
    <source>
        <dbReference type="Pfam" id="PF07859"/>
    </source>
</evidence>
<dbReference type="Gene3D" id="3.40.50.1820">
    <property type="entry name" value="alpha/beta hydrolase"/>
    <property type="match status" value="1"/>
</dbReference>
<dbReference type="PANTHER" id="PTHR48081">
    <property type="entry name" value="AB HYDROLASE SUPERFAMILY PROTEIN C4A8.06C"/>
    <property type="match status" value="1"/>
</dbReference>
<name>A0A6A5JYC7_9PLEO</name>
<evidence type="ECO:0000313" key="4">
    <source>
        <dbReference type="EMBL" id="KAF1829161.1"/>
    </source>
</evidence>
<proteinExistence type="predicted"/>
<feature type="region of interest" description="Disordered" evidence="2">
    <location>
        <begin position="213"/>
        <end position="246"/>
    </location>
</feature>
<keyword evidence="5" id="KW-1185">Reference proteome</keyword>
<dbReference type="Proteomes" id="UP000800040">
    <property type="component" value="Unassembled WGS sequence"/>
</dbReference>
<sequence length="453" mass="50917">MGFREDRKGVPRGLKWGFAAENRIGRAVTPPPRCEQVPVSCRSNGSITVDIFHAPTASAPILLYLPPGPVLPACSQEEERVISTLRESSAATVVRVNYRASSAHQYPTPCHDVLTGYDWVRDNLLLDKFNRPYLARLGVCGELIGGALATMLALTECRLGESRIVAAAVNNPLVDWVFPDDFPVVSPEQLPEPQFGDETALPADDDLADSWTTRKIDQDVPNPEPEPEPKHRKRKPKPPPLTAWQAHGDNAILPTLTLSGERDVLFRRSEHYFDRFASPMHFFRSPHAQLVFPQQDDNFASQQPDVLLDIETQLALNHYSTFDNNMQAAPGVPTLERCRAYARIYPPAGANISLPVWNITTGLQSPLSDQSLELAKMIRRSIARQTLKSHSGRTRWHNAAEKDQYEEFAQGRVQLNAYQGLGLWTQQDHNKDWKQHVEEIGVWMKQRLEPGFT</sequence>
<dbReference type="InterPro" id="IPR029058">
    <property type="entry name" value="AB_hydrolase_fold"/>
</dbReference>
<dbReference type="SUPFAM" id="SSF53474">
    <property type="entry name" value="alpha/beta-Hydrolases"/>
    <property type="match status" value="1"/>
</dbReference>
<dbReference type="InterPro" id="IPR013094">
    <property type="entry name" value="AB_hydrolase_3"/>
</dbReference>
<dbReference type="OrthoDB" id="5396420at2759"/>
<gene>
    <name evidence="4" type="ORF">BDW02DRAFT_592828</name>
</gene>
<dbReference type="Pfam" id="PF07859">
    <property type="entry name" value="Abhydrolase_3"/>
    <property type="match status" value="1"/>
</dbReference>
<keyword evidence="1 4" id="KW-0378">Hydrolase</keyword>
<organism evidence="4 5">
    <name type="scientific">Decorospora gaudefroyi</name>
    <dbReference type="NCBI Taxonomy" id="184978"/>
    <lineage>
        <taxon>Eukaryota</taxon>
        <taxon>Fungi</taxon>
        <taxon>Dikarya</taxon>
        <taxon>Ascomycota</taxon>
        <taxon>Pezizomycotina</taxon>
        <taxon>Dothideomycetes</taxon>
        <taxon>Pleosporomycetidae</taxon>
        <taxon>Pleosporales</taxon>
        <taxon>Pleosporineae</taxon>
        <taxon>Pleosporaceae</taxon>
        <taxon>Decorospora</taxon>
    </lineage>
</organism>
<evidence type="ECO:0000256" key="1">
    <source>
        <dbReference type="ARBA" id="ARBA00022801"/>
    </source>
</evidence>
<dbReference type="GO" id="GO:0016787">
    <property type="term" value="F:hydrolase activity"/>
    <property type="evidence" value="ECO:0007669"/>
    <property type="project" value="UniProtKB-KW"/>
</dbReference>